<dbReference type="InterPro" id="IPR044005">
    <property type="entry name" value="DZR_2"/>
</dbReference>
<feature type="domain" description="Double zinc ribbon" evidence="3">
    <location>
        <begin position="15"/>
        <end position="66"/>
    </location>
</feature>
<gene>
    <name evidence="4" type="ordered locus">ANT_20680</name>
</gene>
<evidence type="ECO:0000259" key="2">
    <source>
        <dbReference type="Pfam" id="PF00156"/>
    </source>
</evidence>
<dbReference type="GO" id="GO:0016757">
    <property type="term" value="F:glycosyltransferase activity"/>
    <property type="evidence" value="ECO:0007669"/>
    <property type="project" value="UniProtKB-KW"/>
</dbReference>
<feature type="domain" description="Phosphoribosyltransferase" evidence="2">
    <location>
        <begin position="194"/>
        <end position="233"/>
    </location>
</feature>
<evidence type="ECO:0000313" key="4">
    <source>
        <dbReference type="EMBL" id="BAJ64094.1"/>
    </source>
</evidence>
<dbReference type="InterPro" id="IPR000836">
    <property type="entry name" value="PRTase_dom"/>
</dbReference>
<dbReference type="AlphaFoldDB" id="E8MXL3"/>
<sequence length="244" mass="27115">MRPASFLYHLGWTAVDWLFPPYCLDCGTLGERWCETCQQKISLLAPPLCERCGRPVELAGLCVECQHAPISMDAIRSCYAYEGIIREAIHRLKFEKDLGLAEILANALIKVLSMQDWNIDVITSVPVSPARMKERGYNQAEMLAFPLALNTGVPYKRSLLKRVKDAPSQVGLSKEERRENIREAFEGLPQASQYSSVLVVDDVVTTGSTLQSCALALREQGVKQVYGLTLARAISRDPLARATS</sequence>
<dbReference type="PANTHER" id="PTHR47505">
    <property type="entry name" value="DNA UTILIZATION PROTEIN YHGH"/>
    <property type="match status" value="1"/>
</dbReference>
<proteinExistence type="inferred from homology"/>
<dbReference type="EMBL" id="AP012029">
    <property type="protein sequence ID" value="BAJ64094.1"/>
    <property type="molecule type" value="Genomic_DNA"/>
</dbReference>
<dbReference type="HOGENOM" id="CLU_054549_1_1_0"/>
<keyword evidence="5" id="KW-1185">Reference proteome</keyword>
<evidence type="ECO:0000313" key="5">
    <source>
        <dbReference type="Proteomes" id="UP000008922"/>
    </source>
</evidence>
<accession>E8MXL3</accession>
<dbReference type="PANTHER" id="PTHR47505:SF1">
    <property type="entry name" value="DNA UTILIZATION PROTEIN YHGH"/>
    <property type="match status" value="1"/>
</dbReference>
<reference evidence="4 5" key="1">
    <citation type="submission" date="2010-12" db="EMBL/GenBank/DDBJ databases">
        <title>Whole genome sequence of Anaerolinea thermophila UNI-1.</title>
        <authorList>
            <person name="Narita-Yamada S."/>
            <person name="Kishi E."/>
            <person name="Watanabe Y."/>
            <person name="Takasaki K."/>
            <person name="Ankai A."/>
            <person name="Oguchi A."/>
            <person name="Fukui S."/>
            <person name="Takahashi M."/>
            <person name="Yashiro I."/>
            <person name="Hosoyama A."/>
            <person name="Sekiguchi Y."/>
            <person name="Hanada S."/>
            <person name="Fujita N."/>
        </authorList>
    </citation>
    <scope>NUCLEOTIDE SEQUENCE [LARGE SCALE GENOMIC DNA]</scope>
    <source>
        <strain evidence="5">DSM 14523 / JCM 11388 / NBRC 100420 / UNI-1</strain>
    </source>
</reference>
<dbReference type="eggNOG" id="COG1040">
    <property type="taxonomic scope" value="Bacteria"/>
</dbReference>
<comment type="similarity">
    <text evidence="1">Belongs to the ComF/GntX family.</text>
</comment>
<dbReference type="Pfam" id="PF00156">
    <property type="entry name" value="Pribosyltran"/>
    <property type="match status" value="1"/>
</dbReference>
<dbReference type="Pfam" id="PF18912">
    <property type="entry name" value="DZR_2"/>
    <property type="match status" value="1"/>
</dbReference>
<dbReference type="FunCoup" id="E8MXL3">
    <property type="interactions" value="148"/>
</dbReference>
<dbReference type="InterPro" id="IPR029057">
    <property type="entry name" value="PRTase-like"/>
</dbReference>
<dbReference type="SUPFAM" id="SSF53271">
    <property type="entry name" value="PRTase-like"/>
    <property type="match status" value="1"/>
</dbReference>
<dbReference type="Gene3D" id="3.40.50.2020">
    <property type="match status" value="1"/>
</dbReference>
<evidence type="ECO:0000259" key="3">
    <source>
        <dbReference type="Pfam" id="PF18912"/>
    </source>
</evidence>
<keyword evidence="4" id="KW-0808">Transferase</keyword>
<evidence type="ECO:0000256" key="1">
    <source>
        <dbReference type="ARBA" id="ARBA00008007"/>
    </source>
</evidence>
<organism evidence="4 5">
    <name type="scientific">Anaerolinea thermophila (strain DSM 14523 / JCM 11388 / NBRC 100420 / UNI-1)</name>
    <dbReference type="NCBI Taxonomy" id="926569"/>
    <lineage>
        <taxon>Bacteria</taxon>
        <taxon>Bacillati</taxon>
        <taxon>Chloroflexota</taxon>
        <taxon>Anaerolineae</taxon>
        <taxon>Anaerolineales</taxon>
        <taxon>Anaerolineaceae</taxon>
        <taxon>Anaerolinea</taxon>
    </lineage>
</organism>
<name>E8MXL3_ANATU</name>
<dbReference type="KEGG" id="atm:ANT_20680"/>
<dbReference type="Proteomes" id="UP000008922">
    <property type="component" value="Chromosome"/>
</dbReference>
<dbReference type="InParanoid" id="E8MXL3"/>
<protein>
    <submittedName>
        <fullName evidence="4">Phosphoribosyltransferase</fullName>
    </submittedName>
</protein>
<keyword evidence="4" id="KW-0328">Glycosyltransferase</keyword>
<dbReference type="STRING" id="926569.ANT_20680"/>
<dbReference type="InterPro" id="IPR051910">
    <property type="entry name" value="ComF/GntX_DNA_util-trans"/>
</dbReference>